<dbReference type="GO" id="GO:0005886">
    <property type="term" value="C:plasma membrane"/>
    <property type="evidence" value="ECO:0007669"/>
    <property type="project" value="TreeGrafter"/>
</dbReference>
<dbReference type="FunCoup" id="L9KGC3">
    <property type="interactions" value="651"/>
</dbReference>
<feature type="domain" description="Arf-GAP" evidence="11">
    <location>
        <begin position="1"/>
        <end position="125"/>
    </location>
</feature>
<dbReference type="CDD" id="cd13252">
    <property type="entry name" value="PH1_ADAP"/>
    <property type="match status" value="1"/>
</dbReference>
<dbReference type="Pfam" id="PF00169">
    <property type="entry name" value="PH"/>
    <property type="match status" value="2"/>
</dbReference>
<evidence type="ECO:0000256" key="8">
    <source>
        <dbReference type="PROSITE-ProRule" id="PRU00288"/>
    </source>
</evidence>
<keyword evidence="6 8" id="KW-0863">Zinc-finger</keyword>
<dbReference type="InterPro" id="IPR037278">
    <property type="entry name" value="ARFGAP/RecO"/>
</dbReference>
<evidence type="ECO:0000256" key="7">
    <source>
        <dbReference type="ARBA" id="ARBA00022833"/>
    </source>
</evidence>
<dbReference type="SMART" id="SM00233">
    <property type="entry name" value="PH"/>
    <property type="match status" value="2"/>
</dbReference>
<keyword evidence="2" id="KW-0343">GTPase activation</keyword>
<dbReference type="PANTHER" id="PTHR46021">
    <property type="entry name" value="ARF-GAP WITH DUAL PH DOMAIN-CONTAINING PROTEIN 1-LIKE PROTEIN"/>
    <property type="match status" value="1"/>
</dbReference>
<dbReference type="AlphaFoldDB" id="L9KGC3"/>
<keyword evidence="4" id="KW-0479">Metal-binding</keyword>
<dbReference type="eggNOG" id="KOG0703">
    <property type="taxonomic scope" value="Eukaryota"/>
</dbReference>
<accession>L9KGC3</accession>
<evidence type="ECO:0000259" key="11">
    <source>
        <dbReference type="PROSITE" id="PS50115"/>
    </source>
</evidence>
<dbReference type="InterPro" id="IPR011993">
    <property type="entry name" value="PH-like_dom_sf"/>
</dbReference>
<gene>
    <name evidence="12" type="ORF">TREES_T100001811</name>
</gene>
<evidence type="ECO:0000256" key="9">
    <source>
        <dbReference type="SAM" id="MobiDB-lite"/>
    </source>
</evidence>
<evidence type="ECO:0000256" key="4">
    <source>
        <dbReference type="ARBA" id="ARBA00022723"/>
    </source>
</evidence>
<reference evidence="13" key="2">
    <citation type="journal article" date="2013" name="Nat. Commun.">
        <title>Genome of the Chinese tree shrew.</title>
        <authorList>
            <person name="Fan Y."/>
            <person name="Huang Z.Y."/>
            <person name="Cao C.C."/>
            <person name="Chen C.S."/>
            <person name="Chen Y.X."/>
            <person name="Fan D.D."/>
            <person name="He J."/>
            <person name="Hou H.L."/>
            <person name="Hu L."/>
            <person name="Hu X.T."/>
            <person name="Jiang X.T."/>
            <person name="Lai R."/>
            <person name="Lang Y.S."/>
            <person name="Liang B."/>
            <person name="Liao S.G."/>
            <person name="Mu D."/>
            <person name="Ma Y.Y."/>
            <person name="Niu Y.Y."/>
            <person name="Sun X.Q."/>
            <person name="Xia J.Q."/>
            <person name="Xiao J."/>
            <person name="Xiong Z.Q."/>
            <person name="Xu L."/>
            <person name="Yang L."/>
            <person name="Zhang Y."/>
            <person name="Zhao W."/>
            <person name="Zhao X.D."/>
            <person name="Zheng Y.T."/>
            <person name="Zhou J.M."/>
            <person name="Zhu Y.B."/>
            <person name="Zhang G.J."/>
            <person name="Wang J."/>
            <person name="Yao Y.G."/>
        </authorList>
    </citation>
    <scope>NUCLEOTIDE SEQUENCE [LARGE SCALE GENOMIC DNA]</scope>
</reference>
<keyword evidence="7" id="KW-0862">Zinc</keyword>
<dbReference type="SUPFAM" id="SSF57863">
    <property type="entry name" value="ArfGap/RecO-like zinc finger"/>
    <property type="match status" value="1"/>
</dbReference>
<evidence type="ECO:0000256" key="6">
    <source>
        <dbReference type="ARBA" id="ARBA00022771"/>
    </source>
</evidence>
<dbReference type="GO" id="GO:0008270">
    <property type="term" value="F:zinc ion binding"/>
    <property type="evidence" value="ECO:0007669"/>
    <property type="project" value="UniProtKB-KW"/>
</dbReference>
<organism evidence="12 13">
    <name type="scientific">Tupaia chinensis</name>
    <name type="common">Chinese tree shrew</name>
    <name type="synonym">Tupaia belangeri chinensis</name>
    <dbReference type="NCBI Taxonomy" id="246437"/>
    <lineage>
        <taxon>Eukaryota</taxon>
        <taxon>Metazoa</taxon>
        <taxon>Chordata</taxon>
        <taxon>Craniata</taxon>
        <taxon>Vertebrata</taxon>
        <taxon>Euteleostomi</taxon>
        <taxon>Mammalia</taxon>
        <taxon>Eutheria</taxon>
        <taxon>Euarchontoglires</taxon>
        <taxon>Scandentia</taxon>
        <taxon>Tupaiidae</taxon>
        <taxon>Tupaia</taxon>
    </lineage>
</organism>
<evidence type="ECO:0000256" key="3">
    <source>
        <dbReference type="ARBA" id="ARBA00022490"/>
    </source>
</evidence>
<dbReference type="InParanoid" id="L9KGC3"/>
<evidence type="ECO:0000313" key="12">
    <source>
        <dbReference type="EMBL" id="ELW61781.1"/>
    </source>
</evidence>
<reference evidence="13" key="1">
    <citation type="submission" date="2012-07" db="EMBL/GenBank/DDBJ databases">
        <title>Genome of the Chinese tree shrew, a rising model animal genetically related to primates.</title>
        <authorList>
            <person name="Zhang G."/>
            <person name="Fan Y."/>
            <person name="Yao Y."/>
            <person name="Huang Z."/>
        </authorList>
    </citation>
    <scope>NUCLEOTIDE SEQUENCE [LARGE SCALE GENOMIC DNA]</scope>
</reference>
<dbReference type="GO" id="GO:0005096">
    <property type="term" value="F:GTPase activator activity"/>
    <property type="evidence" value="ECO:0007669"/>
    <property type="project" value="UniProtKB-KW"/>
</dbReference>
<name>L9KGC3_TUPCH</name>
<proteinExistence type="predicted"/>
<dbReference type="Gene3D" id="1.10.220.150">
    <property type="entry name" value="Arf GTPase activating protein"/>
    <property type="match status" value="1"/>
</dbReference>
<protein>
    <submittedName>
        <fullName evidence="12">Arf-GAP with dual PH domain-containing protein 2</fullName>
    </submittedName>
</protein>
<dbReference type="GO" id="GO:0005737">
    <property type="term" value="C:cytoplasm"/>
    <property type="evidence" value="ECO:0007669"/>
    <property type="project" value="UniProtKB-SubCell"/>
</dbReference>
<evidence type="ECO:0000313" key="13">
    <source>
        <dbReference type="Proteomes" id="UP000011518"/>
    </source>
</evidence>
<dbReference type="GO" id="GO:1902936">
    <property type="term" value="F:phosphatidylinositol bisphosphate binding"/>
    <property type="evidence" value="ECO:0007669"/>
    <property type="project" value="InterPro"/>
</dbReference>
<dbReference type="STRING" id="246437.L9KGC3"/>
<dbReference type="InterPro" id="IPR037849">
    <property type="entry name" value="PH1_ADAP"/>
</dbReference>
<evidence type="ECO:0000256" key="1">
    <source>
        <dbReference type="ARBA" id="ARBA00004496"/>
    </source>
</evidence>
<dbReference type="GO" id="GO:0005547">
    <property type="term" value="F:phosphatidylinositol-3,4,5-trisphosphate binding"/>
    <property type="evidence" value="ECO:0007669"/>
    <property type="project" value="TreeGrafter"/>
</dbReference>
<sequence>MQGMDPTAVFQEDQRLEKGLQTGHQGDPDWASYKLGVFICLNCSGVHRNFPDISKVKSVRLDFWEDSIVEFMTHNGNLRVKAKFEARVPAFYYVPQADDCLVLKEQWIRAKYERQEFMADRKTISLPGNREGFLWKRGRDNAQFLRRRFVLLAREGLLKYYTKEEGKGPKAVINIKDLNASFQTEKIGHPHGLQITYRTEGHTRNLFVYHENGKEIVDWFNALRAARLQYLKTAFPELPESELVPLLTRNYLKQGFMEKTGPKQREPFKKRWFALDPQERRLLYYKNPLDAFEQGQVVLGSNEQGYAVLADLPKGIRGNRWKAGLTLVTPQRRFVLTCPSEKEQRDWLESLRDVLSCPLTPLNLLRQYNEVSVQKREEPTAMAVFGNRVHLDAEGEGKPPSSPERGISSCLERRVGKAPRPCAAANLAAGALSGPGERSRSKALVPRRAPSPRLLLPPAEPEEAGLAVSRLPSGEAAE</sequence>
<evidence type="ECO:0000256" key="2">
    <source>
        <dbReference type="ARBA" id="ARBA00022468"/>
    </source>
</evidence>
<dbReference type="InterPro" id="IPR001849">
    <property type="entry name" value="PH_domain"/>
</dbReference>
<comment type="subcellular location">
    <subcellularLocation>
        <location evidence="1">Cytoplasm</location>
    </subcellularLocation>
</comment>
<feature type="domain" description="PH" evidence="10">
    <location>
        <begin position="127"/>
        <end position="228"/>
    </location>
</feature>
<dbReference type="PRINTS" id="PR00405">
    <property type="entry name" value="REVINTRACTNG"/>
</dbReference>
<keyword evidence="13" id="KW-1185">Reference proteome</keyword>
<feature type="domain" description="PH" evidence="10">
    <location>
        <begin position="250"/>
        <end position="356"/>
    </location>
</feature>
<dbReference type="CDD" id="cd01251">
    <property type="entry name" value="PH2_ADAP"/>
    <property type="match status" value="1"/>
</dbReference>
<dbReference type="PROSITE" id="PS50115">
    <property type="entry name" value="ARFGAP"/>
    <property type="match status" value="1"/>
</dbReference>
<feature type="compositionally biased region" description="Low complexity" evidence="9">
    <location>
        <begin position="443"/>
        <end position="457"/>
    </location>
</feature>
<dbReference type="GO" id="GO:0007507">
    <property type="term" value="P:heart development"/>
    <property type="evidence" value="ECO:0007669"/>
    <property type="project" value="TreeGrafter"/>
</dbReference>
<evidence type="ECO:0000256" key="5">
    <source>
        <dbReference type="ARBA" id="ARBA00022737"/>
    </source>
</evidence>
<keyword evidence="5" id="KW-0677">Repeat</keyword>
<keyword evidence="3" id="KW-0963">Cytoplasm</keyword>
<dbReference type="PROSITE" id="PS50003">
    <property type="entry name" value="PH_DOMAIN"/>
    <property type="match status" value="2"/>
</dbReference>
<dbReference type="FunFam" id="2.30.29.30:FF:000099">
    <property type="entry name" value="Arf-GAP with dual PH domain-containing protein 1"/>
    <property type="match status" value="1"/>
</dbReference>
<dbReference type="InterPro" id="IPR037851">
    <property type="entry name" value="PH2_ADAP"/>
</dbReference>
<dbReference type="Gene3D" id="2.30.29.30">
    <property type="entry name" value="Pleckstrin-homology domain (PH domain)/Phosphotyrosine-binding domain (PTB)"/>
    <property type="match status" value="2"/>
</dbReference>
<dbReference type="InterPro" id="IPR052589">
    <property type="entry name" value="Arf-GAP_dual-PH_domain"/>
</dbReference>
<dbReference type="Proteomes" id="UP000011518">
    <property type="component" value="Unassembled WGS sequence"/>
</dbReference>
<dbReference type="FunFam" id="2.30.29.30:FF:000080">
    <property type="entry name" value="Arf-GAP with dual PH domain-containing protein 1"/>
    <property type="match status" value="1"/>
</dbReference>
<dbReference type="InterPro" id="IPR001164">
    <property type="entry name" value="ArfGAP_dom"/>
</dbReference>
<dbReference type="Pfam" id="PF01412">
    <property type="entry name" value="ArfGap"/>
    <property type="match status" value="1"/>
</dbReference>
<feature type="region of interest" description="Disordered" evidence="9">
    <location>
        <begin position="428"/>
        <end position="478"/>
    </location>
</feature>
<dbReference type="InterPro" id="IPR038508">
    <property type="entry name" value="ArfGAP_dom_sf"/>
</dbReference>
<dbReference type="PANTHER" id="PTHR46021:SF6">
    <property type="entry name" value="ARF-GAP WITH DUAL PH DOMAIN-CONTAINING PROTEIN 2"/>
    <property type="match status" value="1"/>
</dbReference>
<dbReference type="SMART" id="SM00105">
    <property type="entry name" value="ArfGap"/>
    <property type="match status" value="1"/>
</dbReference>
<evidence type="ECO:0000259" key="10">
    <source>
        <dbReference type="PROSITE" id="PS50003"/>
    </source>
</evidence>
<dbReference type="EMBL" id="KB320856">
    <property type="protein sequence ID" value="ELW61781.1"/>
    <property type="molecule type" value="Genomic_DNA"/>
</dbReference>
<dbReference type="SUPFAM" id="SSF50729">
    <property type="entry name" value="PH domain-like"/>
    <property type="match status" value="2"/>
</dbReference>